<dbReference type="AlphaFoldDB" id="A0A9D2PDJ6"/>
<dbReference type="InterPro" id="IPR004654">
    <property type="entry name" value="ROK_glcA"/>
</dbReference>
<evidence type="ECO:0000256" key="6">
    <source>
        <dbReference type="ARBA" id="ARBA00022777"/>
    </source>
</evidence>
<sequence length="314" mass="33226">MSKKIFGIDIGGTTVKMGLFEENGALEEKWEITTRKENDGAFILEDIAASIKKKMAEKNLKEEDVLGAGMGLPGPVLPNGYVETCVNLGWRDKNPEKELSALLNGMKVKSGNDANVAALGEMWQGGGKGYHDIVMVTLGTGVGGGVILDGKIVAGRHGLGGEIGHFHVRDEEKEHCNCGGQGCLEQVASATGIAREARRAMAASDRPSAMRKFGDRVSAKNVLDAAKAGDEMAAEVAETAARYLGLVFSHVALTVDPECFVVGGGVSRAGTYLTDLIDKYYKYYSPISDNKGIISLAKLGNDAGIYGAAKLILD</sequence>
<dbReference type="InterPro" id="IPR043129">
    <property type="entry name" value="ATPase_NBD"/>
</dbReference>
<reference evidence="9" key="2">
    <citation type="submission" date="2021-04" db="EMBL/GenBank/DDBJ databases">
        <authorList>
            <person name="Gilroy R."/>
        </authorList>
    </citation>
    <scope>NUCLEOTIDE SEQUENCE</scope>
    <source>
        <strain evidence="9">CHK183-5548</strain>
    </source>
</reference>
<keyword evidence="6" id="KW-0418">Kinase</keyword>
<proteinExistence type="inferred from homology"/>
<dbReference type="GO" id="GO:0005737">
    <property type="term" value="C:cytoplasm"/>
    <property type="evidence" value="ECO:0007669"/>
    <property type="project" value="InterPro"/>
</dbReference>
<dbReference type="GO" id="GO:0006096">
    <property type="term" value="P:glycolytic process"/>
    <property type="evidence" value="ECO:0007669"/>
    <property type="project" value="InterPro"/>
</dbReference>
<gene>
    <name evidence="9" type="ORF">IAA04_04410</name>
</gene>
<dbReference type="InterPro" id="IPR049874">
    <property type="entry name" value="ROK_cs"/>
</dbReference>
<accession>A0A9D2PDJ6</accession>
<dbReference type="EMBL" id="DWWL01000026">
    <property type="protein sequence ID" value="HJC47274.1"/>
    <property type="molecule type" value="Genomic_DNA"/>
</dbReference>
<evidence type="ECO:0000256" key="3">
    <source>
        <dbReference type="ARBA" id="ARBA00014701"/>
    </source>
</evidence>
<evidence type="ECO:0000256" key="7">
    <source>
        <dbReference type="ARBA" id="ARBA00022840"/>
    </source>
</evidence>
<dbReference type="SUPFAM" id="SSF53067">
    <property type="entry name" value="Actin-like ATPase domain"/>
    <property type="match status" value="1"/>
</dbReference>
<evidence type="ECO:0000256" key="8">
    <source>
        <dbReference type="ARBA" id="ARBA00032386"/>
    </source>
</evidence>
<dbReference type="EC" id="2.7.1.2" evidence="2"/>
<keyword evidence="7" id="KW-0067">ATP-binding</keyword>
<evidence type="ECO:0000313" key="9">
    <source>
        <dbReference type="EMBL" id="HJC47274.1"/>
    </source>
</evidence>
<dbReference type="GO" id="GO:0005524">
    <property type="term" value="F:ATP binding"/>
    <property type="evidence" value="ECO:0007669"/>
    <property type="project" value="UniProtKB-KW"/>
</dbReference>
<comment type="caution">
    <text evidence="9">The sequence shown here is derived from an EMBL/GenBank/DDBJ whole genome shotgun (WGS) entry which is preliminary data.</text>
</comment>
<organism evidence="9 10">
    <name type="scientific">Candidatus Lachnoclostridium pullistercoris</name>
    <dbReference type="NCBI Taxonomy" id="2838632"/>
    <lineage>
        <taxon>Bacteria</taxon>
        <taxon>Bacillati</taxon>
        <taxon>Bacillota</taxon>
        <taxon>Clostridia</taxon>
        <taxon>Lachnospirales</taxon>
        <taxon>Lachnospiraceae</taxon>
    </lineage>
</organism>
<dbReference type="PANTHER" id="PTHR18964:SF149">
    <property type="entry name" value="BIFUNCTIONAL UDP-N-ACETYLGLUCOSAMINE 2-EPIMERASE_N-ACETYLMANNOSAMINE KINASE"/>
    <property type="match status" value="1"/>
</dbReference>
<protein>
    <recommendedName>
        <fullName evidence="3">Glucokinase</fullName>
        <ecNumber evidence="2">2.7.1.2</ecNumber>
    </recommendedName>
    <alternativeName>
        <fullName evidence="8">Glucose kinase</fullName>
    </alternativeName>
</protein>
<dbReference type="Pfam" id="PF00480">
    <property type="entry name" value="ROK"/>
    <property type="match status" value="1"/>
</dbReference>
<evidence type="ECO:0000256" key="1">
    <source>
        <dbReference type="ARBA" id="ARBA00006479"/>
    </source>
</evidence>
<comment type="similarity">
    <text evidence="1">Belongs to the ROK (NagC/XylR) family.</text>
</comment>
<dbReference type="Proteomes" id="UP000823883">
    <property type="component" value="Unassembled WGS sequence"/>
</dbReference>
<dbReference type="GO" id="GO:0004340">
    <property type="term" value="F:glucokinase activity"/>
    <property type="evidence" value="ECO:0007669"/>
    <property type="project" value="UniProtKB-EC"/>
</dbReference>
<dbReference type="NCBIfam" id="TIGR00744">
    <property type="entry name" value="ROK_glcA_fam"/>
    <property type="match status" value="1"/>
</dbReference>
<keyword evidence="5" id="KW-0547">Nucleotide-binding</keyword>
<evidence type="ECO:0000256" key="5">
    <source>
        <dbReference type="ARBA" id="ARBA00022741"/>
    </source>
</evidence>
<keyword evidence="4 9" id="KW-0808">Transferase</keyword>
<dbReference type="Gene3D" id="3.30.420.40">
    <property type="match status" value="2"/>
</dbReference>
<evidence type="ECO:0000256" key="4">
    <source>
        <dbReference type="ARBA" id="ARBA00022679"/>
    </source>
</evidence>
<evidence type="ECO:0000313" key="10">
    <source>
        <dbReference type="Proteomes" id="UP000823883"/>
    </source>
</evidence>
<dbReference type="InterPro" id="IPR000600">
    <property type="entry name" value="ROK"/>
</dbReference>
<dbReference type="PANTHER" id="PTHR18964">
    <property type="entry name" value="ROK (REPRESSOR, ORF, KINASE) FAMILY"/>
    <property type="match status" value="1"/>
</dbReference>
<evidence type="ECO:0000256" key="2">
    <source>
        <dbReference type="ARBA" id="ARBA00012323"/>
    </source>
</evidence>
<dbReference type="PROSITE" id="PS01125">
    <property type="entry name" value="ROK"/>
    <property type="match status" value="1"/>
</dbReference>
<name>A0A9D2PDJ6_9FIRM</name>
<reference evidence="9" key="1">
    <citation type="journal article" date="2021" name="PeerJ">
        <title>Extensive microbial diversity within the chicken gut microbiome revealed by metagenomics and culture.</title>
        <authorList>
            <person name="Gilroy R."/>
            <person name="Ravi A."/>
            <person name="Getino M."/>
            <person name="Pursley I."/>
            <person name="Horton D.L."/>
            <person name="Alikhan N.F."/>
            <person name="Baker D."/>
            <person name="Gharbi K."/>
            <person name="Hall N."/>
            <person name="Watson M."/>
            <person name="Adriaenssens E.M."/>
            <person name="Foster-Nyarko E."/>
            <person name="Jarju S."/>
            <person name="Secka A."/>
            <person name="Antonio M."/>
            <person name="Oren A."/>
            <person name="Chaudhuri R.R."/>
            <person name="La Ragione R."/>
            <person name="Hildebrand F."/>
            <person name="Pallen M.J."/>
        </authorList>
    </citation>
    <scope>NUCLEOTIDE SEQUENCE</scope>
    <source>
        <strain evidence="9">CHK183-5548</strain>
    </source>
</reference>